<keyword evidence="3 5" id="KW-0131">Cell cycle</keyword>
<dbReference type="Gene3D" id="3.30.110.150">
    <property type="entry name" value="SepF-like protein"/>
    <property type="match status" value="1"/>
</dbReference>
<gene>
    <name evidence="5 7" type="primary">sepF</name>
    <name evidence="7" type="ORF">NtB2_01155</name>
</gene>
<protein>
    <recommendedName>
        <fullName evidence="5">Cell division protein SepF</fullName>
    </recommendedName>
</protein>
<feature type="compositionally biased region" description="Low complexity" evidence="6">
    <location>
        <begin position="51"/>
        <end position="76"/>
    </location>
</feature>
<keyword evidence="2 5" id="KW-0717">Septation</keyword>
<dbReference type="OrthoDB" id="9815206at2"/>
<dbReference type="PANTHER" id="PTHR35798">
    <property type="entry name" value="CELL DIVISION PROTEIN SEPF"/>
    <property type="match status" value="1"/>
</dbReference>
<comment type="caution">
    <text evidence="7">The sequence shown here is derived from an EMBL/GenBank/DDBJ whole genome shotgun (WGS) entry which is preliminary data.</text>
</comment>
<keyword evidence="5" id="KW-0963">Cytoplasm</keyword>
<feature type="compositionally biased region" description="Low complexity" evidence="6">
    <location>
        <begin position="34"/>
        <end position="44"/>
    </location>
</feature>
<accession>A0A2R5HJY2</accession>
<feature type="region of interest" description="Disordered" evidence="6">
    <location>
        <begin position="1"/>
        <end position="114"/>
    </location>
</feature>
<dbReference type="InterPro" id="IPR007561">
    <property type="entry name" value="Cell_div_SepF/SepF-rel"/>
</dbReference>
<dbReference type="InterPro" id="IPR023052">
    <property type="entry name" value="Cell_div_SepF"/>
</dbReference>
<dbReference type="GO" id="GO:0005737">
    <property type="term" value="C:cytoplasm"/>
    <property type="evidence" value="ECO:0007669"/>
    <property type="project" value="UniProtKB-SubCell"/>
</dbReference>
<proteinExistence type="inferred from homology"/>
<evidence type="ECO:0000256" key="6">
    <source>
        <dbReference type="SAM" id="MobiDB-lite"/>
    </source>
</evidence>
<dbReference type="GO" id="GO:0000917">
    <property type="term" value="P:division septum assembly"/>
    <property type="evidence" value="ECO:0007669"/>
    <property type="project" value="UniProtKB-KW"/>
</dbReference>
<comment type="function">
    <text evidence="4 5">Cell division protein that is part of the divisome complex and is recruited early to the Z-ring. Probably stimulates Z-ring formation, perhaps through the cross-linking of FtsZ protofilaments. Its function overlaps with FtsA.</text>
</comment>
<keyword evidence="8" id="KW-1185">Reference proteome</keyword>
<evidence type="ECO:0000256" key="4">
    <source>
        <dbReference type="ARBA" id="ARBA00044936"/>
    </source>
</evidence>
<dbReference type="HAMAP" id="MF_01197">
    <property type="entry name" value="SepF"/>
    <property type="match status" value="1"/>
</dbReference>
<dbReference type="AlphaFoldDB" id="A0A2R5HJY2"/>
<evidence type="ECO:0000313" key="8">
    <source>
        <dbReference type="Proteomes" id="UP000245021"/>
    </source>
</evidence>
<evidence type="ECO:0000313" key="7">
    <source>
        <dbReference type="EMBL" id="GBG97018.1"/>
    </source>
</evidence>
<comment type="subunit">
    <text evidence="5">Homodimer. Interacts with FtsZ.</text>
</comment>
<keyword evidence="1 5" id="KW-0132">Cell division</keyword>
<dbReference type="PANTHER" id="PTHR35798:SF1">
    <property type="entry name" value="CELL DIVISION PROTEIN SEPF"/>
    <property type="match status" value="1"/>
</dbReference>
<feature type="compositionally biased region" description="Basic and acidic residues" evidence="6">
    <location>
        <begin position="1"/>
        <end position="11"/>
    </location>
</feature>
<name>A0A2R5HJY2_9LACT</name>
<dbReference type="Proteomes" id="UP000245021">
    <property type="component" value="Unassembled WGS sequence"/>
</dbReference>
<dbReference type="Pfam" id="PF04472">
    <property type="entry name" value="SepF"/>
    <property type="match status" value="1"/>
</dbReference>
<evidence type="ECO:0000256" key="5">
    <source>
        <dbReference type="HAMAP-Rule" id="MF_01197"/>
    </source>
</evidence>
<dbReference type="InterPro" id="IPR038594">
    <property type="entry name" value="SepF-like_sf"/>
</dbReference>
<feature type="compositionally biased region" description="Polar residues" evidence="6">
    <location>
        <begin position="97"/>
        <end position="114"/>
    </location>
</feature>
<organism evidence="7 8">
    <name type="scientific">Lactococcus termiticola</name>
    <dbReference type="NCBI Taxonomy" id="2169526"/>
    <lineage>
        <taxon>Bacteria</taxon>
        <taxon>Bacillati</taxon>
        <taxon>Bacillota</taxon>
        <taxon>Bacilli</taxon>
        <taxon>Lactobacillales</taxon>
        <taxon>Streptococcaceae</taxon>
        <taxon>Lactococcus</taxon>
    </lineage>
</organism>
<dbReference type="EMBL" id="BFFO01000006">
    <property type="protein sequence ID" value="GBG97018.1"/>
    <property type="molecule type" value="Genomic_DNA"/>
</dbReference>
<evidence type="ECO:0000256" key="2">
    <source>
        <dbReference type="ARBA" id="ARBA00023210"/>
    </source>
</evidence>
<comment type="similarity">
    <text evidence="5">Belongs to the SepF family.</text>
</comment>
<dbReference type="GO" id="GO:0043093">
    <property type="term" value="P:FtsZ-dependent cytokinesis"/>
    <property type="evidence" value="ECO:0007669"/>
    <property type="project" value="UniProtKB-UniRule"/>
</dbReference>
<sequence>MALRDQIEKLRNYFVEDDEEFEDEPVRPQRTSVTSTPQAATTTAKAEEKPATAPASTATATAAPAQARPAAPATTPSQKPQGRRSASGFSRPRQERSVQQQTLNPTASQTNTSQVIAIKEPRAYNDIMEAARIVKNGEAVLVNFKFMTDSQARRSIDFLTGVVFTIDGDIQNVTGQLFVVTPASVAIDVERQIEALTEGYDPYK</sequence>
<dbReference type="RefSeq" id="WP_109245984.1">
    <property type="nucleotide sequence ID" value="NZ_BFFO01000006.1"/>
</dbReference>
<reference evidence="7 8" key="1">
    <citation type="journal article" date="2018" name="Genome Announc.">
        <title>Draft Genome Sequence of Lactococcus sp. Strain NtB2 (JCM 32569), Isolated from the Gut of the Higher Termite Nasutitermes takasagoensis.</title>
        <authorList>
            <person name="Noda S."/>
            <person name="Aihara C."/>
            <person name="Yuki M."/>
            <person name="Ohkuma M."/>
        </authorList>
    </citation>
    <scope>NUCLEOTIDE SEQUENCE [LARGE SCALE GENOMIC DNA]</scope>
    <source>
        <strain evidence="7 8">NtB2</strain>
    </source>
</reference>
<evidence type="ECO:0000256" key="3">
    <source>
        <dbReference type="ARBA" id="ARBA00023306"/>
    </source>
</evidence>
<comment type="subcellular location">
    <subcellularLocation>
        <location evidence="5">Cytoplasm</location>
    </subcellularLocation>
    <text evidence="5">Localizes to the division site, in a FtsZ-dependent manner.</text>
</comment>
<evidence type="ECO:0000256" key="1">
    <source>
        <dbReference type="ARBA" id="ARBA00022618"/>
    </source>
</evidence>